<gene>
    <name evidence="1" type="ORF">NIES2135_40790</name>
</gene>
<dbReference type="AlphaFoldDB" id="A0A1Z4JKD9"/>
<sequence length="212" mass="24040">MSLSPLAQYCIRKLLRQSTDNLAQLFMPNSRAAGLSEMSLDKILSNWSCQLNSEGSETVELELLLKLYQQFEKAPAHSANLIEIKRRILQILGFQTSPILPTEFPTIIKLGSTQQFSFFYKGRIQTGMRYQNELFGAVKTFSLTHRLQAYQNAWALSVAKVPIVLTFSTSELVIWINLQSPTYAVLVHQNPAVFSTVLTLNSALHKRKFARE</sequence>
<accession>A0A1Z4JKD9</accession>
<name>A0A1Z4JKD9_LEPBY</name>
<reference evidence="1 2" key="1">
    <citation type="submission" date="2017-06" db="EMBL/GenBank/DDBJ databases">
        <title>Genome sequencing of cyanobaciteial culture collection at National Institute for Environmental Studies (NIES).</title>
        <authorList>
            <person name="Hirose Y."/>
            <person name="Shimura Y."/>
            <person name="Fujisawa T."/>
            <person name="Nakamura Y."/>
            <person name="Kawachi M."/>
        </authorList>
    </citation>
    <scope>NUCLEOTIDE SEQUENCE [LARGE SCALE GENOMIC DNA]</scope>
    <source>
        <strain evidence="1 2">NIES-2135</strain>
    </source>
</reference>
<evidence type="ECO:0000313" key="1">
    <source>
        <dbReference type="EMBL" id="BAY57215.1"/>
    </source>
</evidence>
<protein>
    <submittedName>
        <fullName evidence="1">Uncharacterized protein</fullName>
    </submittedName>
</protein>
<keyword evidence="2" id="KW-1185">Reference proteome</keyword>
<proteinExistence type="predicted"/>
<evidence type="ECO:0000313" key="2">
    <source>
        <dbReference type="Proteomes" id="UP000217895"/>
    </source>
</evidence>
<dbReference type="Proteomes" id="UP000217895">
    <property type="component" value="Chromosome"/>
</dbReference>
<organism evidence="1 2">
    <name type="scientific">Leptolyngbya boryana NIES-2135</name>
    <dbReference type="NCBI Taxonomy" id="1973484"/>
    <lineage>
        <taxon>Bacteria</taxon>
        <taxon>Bacillati</taxon>
        <taxon>Cyanobacteriota</taxon>
        <taxon>Cyanophyceae</taxon>
        <taxon>Leptolyngbyales</taxon>
        <taxon>Leptolyngbyaceae</taxon>
        <taxon>Leptolyngbya group</taxon>
        <taxon>Leptolyngbya</taxon>
    </lineage>
</organism>
<dbReference type="EMBL" id="AP018203">
    <property type="protein sequence ID" value="BAY57215.1"/>
    <property type="molecule type" value="Genomic_DNA"/>
</dbReference>